<dbReference type="Proteomes" id="UP000239907">
    <property type="component" value="Unassembled WGS sequence"/>
</dbReference>
<dbReference type="AlphaFoldDB" id="A0A2S7U601"/>
<dbReference type="RefSeq" id="WP_105044267.1">
    <property type="nucleotide sequence ID" value="NZ_MQWA01000001.1"/>
</dbReference>
<sequence>MAERFVIIGSDTCVMRKSKTAAYTQSINPQASVDAGGSYLIVRKHISQCSSDSNELLPAYEAIEHLTKETNCEIYLTVHLEDAYNECS</sequence>
<keyword evidence="2" id="KW-1185">Reference proteome</keyword>
<accession>A0A2S7U601</accession>
<evidence type="ECO:0000313" key="1">
    <source>
        <dbReference type="EMBL" id="PQJ29752.1"/>
    </source>
</evidence>
<organism evidence="1 2">
    <name type="scientific">Rubritalea profundi</name>
    <dbReference type="NCBI Taxonomy" id="1658618"/>
    <lineage>
        <taxon>Bacteria</taxon>
        <taxon>Pseudomonadati</taxon>
        <taxon>Verrucomicrobiota</taxon>
        <taxon>Verrucomicrobiia</taxon>
        <taxon>Verrucomicrobiales</taxon>
        <taxon>Rubritaleaceae</taxon>
        <taxon>Rubritalea</taxon>
    </lineage>
</organism>
<proteinExistence type="predicted"/>
<evidence type="ECO:0000313" key="2">
    <source>
        <dbReference type="Proteomes" id="UP000239907"/>
    </source>
</evidence>
<reference evidence="1 2" key="1">
    <citation type="submission" date="2016-12" db="EMBL/GenBank/DDBJ databases">
        <title>Study of bacterial adaptation to deep sea.</title>
        <authorList>
            <person name="Song J."/>
            <person name="Yoshizawa S."/>
            <person name="Kogure K."/>
        </authorList>
    </citation>
    <scope>NUCLEOTIDE SEQUENCE [LARGE SCALE GENOMIC DNA]</scope>
    <source>
        <strain evidence="1 2">SAORIC-165</strain>
    </source>
</reference>
<protein>
    <submittedName>
        <fullName evidence="1">Uncharacterized protein</fullName>
    </submittedName>
</protein>
<name>A0A2S7U601_9BACT</name>
<gene>
    <name evidence="1" type="ORF">BSZ32_15525</name>
</gene>
<comment type="caution">
    <text evidence="1">The sequence shown here is derived from an EMBL/GenBank/DDBJ whole genome shotgun (WGS) entry which is preliminary data.</text>
</comment>
<dbReference type="EMBL" id="MQWA01000001">
    <property type="protein sequence ID" value="PQJ29752.1"/>
    <property type="molecule type" value="Genomic_DNA"/>
</dbReference>